<dbReference type="InterPro" id="IPR024344">
    <property type="entry name" value="MDMPI_metal-binding"/>
</dbReference>
<gene>
    <name evidence="2" type="ORF">DFR67_10246</name>
</gene>
<organism evidence="2 3">
    <name type="scientific">Williamsia limnetica</name>
    <dbReference type="NCBI Taxonomy" id="882452"/>
    <lineage>
        <taxon>Bacteria</taxon>
        <taxon>Bacillati</taxon>
        <taxon>Actinomycetota</taxon>
        <taxon>Actinomycetes</taxon>
        <taxon>Mycobacteriales</taxon>
        <taxon>Nocardiaceae</taxon>
        <taxon>Williamsia</taxon>
    </lineage>
</organism>
<dbReference type="RefSeq" id="WP_110467957.1">
    <property type="nucleotide sequence ID" value="NZ_QJSP01000002.1"/>
</dbReference>
<dbReference type="AlphaFoldDB" id="A0A318RR50"/>
<dbReference type="GO" id="GO:0046872">
    <property type="term" value="F:metal ion binding"/>
    <property type="evidence" value="ECO:0007669"/>
    <property type="project" value="InterPro"/>
</dbReference>
<protein>
    <submittedName>
        <fullName evidence="2">Uncharacterized protein (TIGR03083 family)</fullName>
    </submittedName>
</protein>
<sequence length="264" mass="28633">MSLQGVAATESLMKELSELAHGLSADEWELESAAVGWRVQDVIVHLGTFCNLIADPEMTMPENAPSTSERLNDALVDERRHWTAAEAVDYYQAQSNAALATLAALQGPEYSEATIPLADLGTYRLAELSNAFAFDHLVHLTSDLLAPHGPLDRTAIDVDAARVGPALDWMLAGLPNMYADALREPLTRPLGFDLTGPGARSFVISWGGDHLLVDVAADLPADVATSSTVDFLRWSTKRSDWRHAVTITGDREFVSPVLDTINII</sequence>
<dbReference type="InterPro" id="IPR034660">
    <property type="entry name" value="DinB/YfiT-like"/>
</dbReference>
<evidence type="ECO:0000313" key="2">
    <source>
        <dbReference type="EMBL" id="PYE19908.1"/>
    </source>
</evidence>
<keyword evidence="3" id="KW-1185">Reference proteome</keyword>
<feature type="domain" description="Mycothiol-dependent maleylpyruvate isomerase metal-binding" evidence="1">
    <location>
        <begin position="12"/>
        <end position="106"/>
    </location>
</feature>
<proteinExistence type="predicted"/>
<dbReference type="OrthoDB" id="154293at2"/>
<dbReference type="Proteomes" id="UP000247591">
    <property type="component" value="Unassembled WGS sequence"/>
</dbReference>
<comment type="caution">
    <text evidence="2">The sequence shown here is derived from an EMBL/GenBank/DDBJ whole genome shotgun (WGS) entry which is preliminary data.</text>
</comment>
<evidence type="ECO:0000313" key="3">
    <source>
        <dbReference type="Proteomes" id="UP000247591"/>
    </source>
</evidence>
<dbReference type="Pfam" id="PF11716">
    <property type="entry name" value="MDMPI_N"/>
    <property type="match status" value="1"/>
</dbReference>
<dbReference type="Gene3D" id="1.20.120.450">
    <property type="entry name" value="dinb family like domain"/>
    <property type="match status" value="1"/>
</dbReference>
<dbReference type="SUPFAM" id="SSF109854">
    <property type="entry name" value="DinB/YfiT-like putative metalloenzymes"/>
    <property type="match status" value="1"/>
</dbReference>
<reference evidence="2 3" key="1">
    <citation type="submission" date="2018-06" db="EMBL/GenBank/DDBJ databases">
        <title>Genomic Encyclopedia of Type Strains, Phase IV (KMG-IV): sequencing the most valuable type-strain genomes for metagenomic binning, comparative biology and taxonomic classification.</title>
        <authorList>
            <person name="Goeker M."/>
        </authorList>
    </citation>
    <scope>NUCLEOTIDE SEQUENCE [LARGE SCALE GENOMIC DNA]</scope>
    <source>
        <strain evidence="2 3">DSM 45521</strain>
    </source>
</reference>
<accession>A0A318RR50</accession>
<dbReference type="EMBL" id="QJSP01000002">
    <property type="protein sequence ID" value="PYE19908.1"/>
    <property type="molecule type" value="Genomic_DNA"/>
</dbReference>
<name>A0A318RR50_WILLI</name>
<evidence type="ECO:0000259" key="1">
    <source>
        <dbReference type="Pfam" id="PF11716"/>
    </source>
</evidence>